<dbReference type="STRING" id="455432.AWN90_10925"/>
<name>A0A164HCF6_9NOCA</name>
<protein>
    <recommendedName>
        <fullName evidence="3">DNA-directed RNA polymerase subunit beta</fullName>
    </recommendedName>
</protein>
<gene>
    <name evidence="1" type="ORF">AWN90_10925</name>
</gene>
<dbReference type="Proteomes" id="UP000076512">
    <property type="component" value="Unassembled WGS sequence"/>
</dbReference>
<dbReference type="OrthoDB" id="4546644at2"/>
<comment type="caution">
    <text evidence="1">The sequence shown here is derived from an EMBL/GenBank/DDBJ whole genome shotgun (WGS) entry which is preliminary data.</text>
</comment>
<dbReference type="EMBL" id="LWGR01000021">
    <property type="protein sequence ID" value="KZM68392.1"/>
    <property type="molecule type" value="Genomic_DNA"/>
</dbReference>
<keyword evidence="2" id="KW-1185">Reference proteome</keyword>
<reference evidence="1 2" key="1">
    <citation type="submission" date="2016-04" db="EMBL/GenBank/DDBJ databases">
        <authorList>
            <person name="Evans L.H."/>
            <person name="Alamgir A."/>
            <person name="Owens N."/>
            <person name="Weber N.D."/>
            <person name="Virtaneva K."/>
            <person name="Barbian K."/>
            <person name="Babar A."/>
            <person name="Rosenke K."/>
        </authorList>
    </citation>
    <scope>NUCLEOTIDE SEQUENCE [LARGE SCALE GENOMIC DNA]</scope>
    <source>
        <strain evidence="1 2">IFM 0406</strain>
    </source>
</reference>
<sequence>MAYYRDMCRLDATVKPETGRIVVHAGPLLSAFTLPSGIAVRIKAKLQQVNGRHGPIIAHPRSNRWTFLADPVRFDDADLTVYASMFRINVSIAPSGSEIMLPSPADLQIAYRLWETLPPNGFRPRAGDVLDAVRDCFDIKVRH</sequence>
<accession>A0A164HCF6</accession>
<evidence type="ECO:0000313" key="1">
    <source>
        <dbReference type="EMBL" id="KZM68392.1"/>
    </source>
</evidence>
<dbReference type="AlphaFoldDB" id="A0A164HCF6"/>
<evidence type="ECO:0008006" key="3">
    <source>
        <dbReference type="Google" id="ProtNLM"/>
    </source>
</evidence>
<evidence type="ECO:0000313" key="2">
    <source>
        <dbReference type="Proteomes" id="UP000076512"/>
    </source>
</evidence>
<organism evidence="1 2">
    <name type="scientific">Nocardia terpenica</name>
    <dbReference type="NCBI Taxonomy" id="455432"/>
    <lineage>
        <taxon>Bacteria</taxon>
        <taxon>Bacillati</taxon>
        <taxon>Actinomycetota</taxon>
        <taxon>Actinomycetes</taxon>
        <taxon>Mycobacteriales</taxon>
        <taxon>Nocardiaceae</taxon>
        <taxon>Nocardia</taxon>
    </lineage>
</organism>
<dbReference type="RefSeq" id="WP_082870727.1">
    <property type="nucleotide sequence ID" value="NZ_JABMCZ010000002.1"/>
</dbReference>
<proteinExistence type="predicted"/>